<name>A0A9W6NZ73_9PSEU</name>
<dbReference type="GO" id="GO:0016740">
    <property type="term" value="F:transferase activity"/>
    <property type="evidence" value="ECO:0007669"/>
    <property type="project" value="UniProtKB-KW"/>
</dbReference>
<dbReference type="GO" id="GO:0071972">
    <property type="term" value="F:peptidoglycan L,D-transpeptidase activity"/>
    <property type="evidence" value="ECO:0007669"/>
    <property type="project" value="TreeGrafter"/>
</dbReference>
<keyword evidence="10" id="KW-1185">Reference proteome</keyword>
<dbReference type="GO" id="GO:0018104">
    <property type="term" value="P:peptidoglycan-protein cross-linking"/>
    <property type="evidence" value="ECO:0007669"/>
    <property type="project" value="TreeGrafter"/>
</dbReference>
<dbReference type="PROSITE" id="PS52029">
    <property type="entry name" value="LD_TPASE"/>
    <property type="match status" value="1"/>
</dbReference>
<gene>
    <name evidence="9" type="ORF">GCM10017577_58320</name>
</gene>
<dbReference type="Proteomes" id="UP001143463">
    <property type="component" value="Unassembled WGS sequence"/>
</dbReference>
<dbReference type="GO" id="GO:0008360">
    <property type="term" value="P:regulation of cell shape"/>
    <property type="evidence" value="ECO:0007669"/>
    <property type="project" value="UniProtKB-UniRule"/>
</dbReference>
<sequence>MANHTLPPRIRRSASRSGRSRSGLVLWAGFGVVALLAIVLVVGLLLGGAPSPVAQQGGTAAGADPVAAAVDPASLQESTTYTTLQGAVPDPAPQETTDGRVAHPVRETVVHDAPGGTPIARMPVTQIGDTWLPVIAQQGEWAQVLLPSRPSSSTGWLPLADLDVKTTPYRIAVHLNSMKLALYEDGAKLAEWTVGIGKPSAPTPTGRTFLLGAFSDDQQQYSPVILPLGTHSPTHDTFGGGPGTVAIHTWPTDDVLGTATSDGCIRVPADALRQLTEVPLGTLVTIDEA</sequence>
<feature type="active site" description="Nucleophile" evidence="6">
    <location>
        <position position="264"/>
    </location>
</feature>
<evidence type="ECO:0000256" key="4">
    <source>
        <dbReference type="ARBA" id="ARBA00022984"/>
    </source>
</evidence>
<evidence type="ECO:0000256" key="7">
    <source>
        <dbReference type="SAM" id="Phobius"/>
    </source>
</evidence>
<dbReference type="Pfam" id="PF03734">
    <property type="entry name" value="YkuD"/>
    <property type="match status" value="1"/>
</dbReference>
<dbReference type="PANTHER" id="PTHR30582">
    <property type="entry name" value="L,D-TRANSPEPTIDASE"/>
    <property type="match status" value="1"/>
</dbReference>
<comment type="pathway">
    <text evidence="1 6">Cell wall biogenesis; peptidoglycan biosynthesis.</text>
</comment>
<dbReference type="AlphaFoldDB" id="A0A9W6NZ73"/>
<comment type="caution">
    <text evidence="9">The sequence shown here is derived from an EMBL/GenBank/DDBJ whole genome shotgun (WGS) entry which is preliminary data.</text>
</comment>
<feature type="active site" description="Proton donor/acceptor" evidence="6">
    <location>
        <position position="248"/>
    </location>
</feature>
<dbReference type="CDD" id="cd16913">
    <property type="entry name" value="YkuD_like"/>
    <property type="match status" value="1"/>
</dbReference>
<accession>A0A9W6NZ73</accession>
<keyword evidence="5 6" id="KW-0961">Cell wall biogenesis/degradation</keyword>
<feature type="domain" description="L,D-TPase catalytic" evidence="8">
    <location>
        <begin position="169"/>
        <end position="287"/>
    </location>
</feature>
<dbReference type="GO" id="GO:0005576">
    <property type="term" value="C:extracellular region"/>
    <property type="evidence" value="ECO:0007669"/>
    <property type="project" value="TreeGrafter"/>
</dbReference>
<reference evidence="9" key="2">
    <citation type="submission" date="2023-01" db="EMBL/GenBank/DDBJ databases">
        <authorList>
            <person name="Sun Q."/>
            <person name="Evtushenko L."/>
        </authorList>
    </citation>
    <scope>NUCLEOTIDE SEQUENCE</scope>
    <source>
        <strain evidence="9">VKM Ac-1069</strain>
    </source>
</reference>
<evidence type="ECO:0000256" key="2">
    <source>
        <dbReference type="ARBA" id="ARBA00022679"/>
    </source>
</evidence>
<protein>
    <recommendedName>
        <fullName evidence="8">L,D-TPase catalytic domain-containing protein</fullName>
    </recommendedName>
</protein>
<dbReference type="InterPro" id="IPR050979">
    <property type="entry name" value="LD-transpeptidase"/>
</dbReference>
<organism evidence="9 10">
    <name type="scientific">Pseudonocardia halophobica</name>
    <dbReference type="NCBI Taxonomy" id="29401"/>
    <lineage>
        <taxon>Bacteria</taxon>
        <taxon>Bacillati</taxon>
        <taxon>Actinomycetota</taxon>
        <taxon>Actinomycetes</taxon>
        <taxon>Pseudonocardiales</taxon>
        <taxon>Pseudonocardiaceae</taxon>
        <taxon>Pseudonocardia</taxon>
    </lineage>
</organism>
<keyword evidence="3 6" id="KW-0133">Cell shape</keyword>
<dbReference type="InterPro" id="IPR038063">
    <property type="entry name" value="Transpep_catalytic_dom"/>
</dbReference>
<evidence type="ECO:0000259" key="8">
    <source>
        <dbReference type="PROSITE" id="PS52029"/>
    </source>
</evidence>
<keyword evidence="2" id="KW-0808">Transferase</keyword>
<dbReference type="Gene3D" id="2.40.440.10">
    <property type="entry name" value="L,D-transpeptidase catalytic domain-like"/>
    <property type="match status" value="1"/>
</dbReference>
<evidence type="ECO:0000313" key="10">
    <source>
        <dbReference type="Proteomes" id="UP001143463"/>
    </source>
</evidence>
<proteinExistence type="predicted"/>
<evidence type="ECO:0000256" key="5">
    <source>
        <dbReference type="ARBA" id="ARBA00023316"/>
    </source>
</evidence>
<dbReference type="InterPro" id="IPR005490">
    <property type="entry name" value="LD_TPept_cat_dom"/>
</dbReference>
<dbReference type="RefSeq" id="WP_156067967.1">
    <property type="nucleotide sequence ID" value="NZ_BAAAUZ010000014.1"/>
</dbReference>
<evidence type="ECO:0000313" key="9">
    <source>
        <dbReference type="EMBL" id="GLL14684.1"/>
    </source>
</evidence>
<keyword evidence="7" id="KW-0472">Membrane</keyword>
<dbReference type="PANTHER" id="PTHR30582:SF2">
    <property type="entry name" value="L,D-TRANSPEPTIDASE YCIB-RELATED"/>
    <property type="match status" value="1"/>
</dbReference>
<dbReference type="EMBL" id="BSFQ01000035">
    <property type="protein sequence ID" value="GLL14684.1"/>
    <property type="molecule type" value="Genomic_DNA"/>
</dbReference>
<dbReference type="SUPFAM" id="SSF141523">
    <property type="entry name" value="L,D-transpeptidase catalytic domain-like"/>
    <property type="match status" value="1"/>
</dbReference>
<dbReference type="GO" id="GO:0071555">
    <property type="term" value="P:cell wall organization"/>
    <property type="evidence" value="ECO:0007669"/>
    <property type="project" value="UniProtKB-UniRule"/>
</dbReference>
<evidence type="ECO:0000256" key="6">
    <source>
        <dbReference type="PROSITE-ProRule" id="PRU01373"/>
    </source>
</evidence>
<evidence type="ECO:0000256" key="1">
    <source>
        <dbReference type="ARBA" id="ARBA00004752"/>
    </source>
</evidence>
<keyword evidence="4 6" id="KW-0573">Peptidoglycan synthesis</keyword>
<keyword evidence="7" id="KW-0812">Transmembrane</keyword>
<reference evidence="9" key="1">
    <citation type="journal article" date="2014" name="Int. J. Syst. Evol. Microbiol.">
        <title>Complete genome sequence of Corynebacterium casei LMG S-19264T (=DSM 44701T), isolated from a smear-ripened cheese.</title>
        <authorList>
            <consortium name="US DOE Joint Genome Institute (JGI-PGF)"/>
            <person name="Walter F."/>
            <person name="Albersmeier A."/>
            <person name="Kalinowski J."/>
            <person name="Ruckert C."/>
        </authorList>
    </citation>
    <scope>NUCLEOTIDE SEQUENCE</scope>
    <source>
        <strain evidence="9">VKM Ac-1069</strain>
    </source>
</reference>
<keyword evidence="7" id="KW-1133">Transmembrane helix</keyword>
<feature type="transmembrane region" description="Helical" evidence="7">
    <location>
        <begin position="21"/>
        <end position="46"/>
    </location>
</feature>
<evidence type="ECO:0000256" key="3">
    <source>
        <dbReference type="ARBA" id="ARBA00022960"/>
    </source>
</evidence>